<dbReference type="PANTHER" id="PTHR40446:SF2">
    <property type="entry name" value="N-ACETYLGLUCOSAMINE-1-PHOSPHODIESTER ALPHA-N-ACETYLGLUCOSAMINIDASE"/>
    <property type="match status" value="1"/>
</dbReference>
<dbReference type="RefSeq" id="WP_045024288.1">
    <property type="nucleotide sequence ID" value="NZ_JWJH01000024.1"/>
</dbReference>
<dbReference type="Pfam" id="PF09992">
    <property type="entry name" value="NAGPA"/>
    <property type="match status" value="1"/>
</dbReference>
<evidence type="ECO:0000259" key="1">
    <source>
        <dbReference type="Pfam" id="PF09992"/>
    </source>
</evidence>
<proteinExistence type="predicted"/>
<protein>
    <recommendedName>
        <fullName evidence="1">Phosphodiester glycosidase domain-containing protein</fullName>
    </recommendedName>
</protein>
<evidence type="ECO:0000313" key="2">
    <source>
        <dbReference type="EMBL" id="KJF65766.1"/>
    </source>
</evidence>
<dbReference type="InterPro" id="IPR018711">
    <property type="entry name" value="NAGPA"/>
</dbReference>
<organism evidence="2 3">
    <name type="scientific">Rhizobium nepotum 39/7</name>
    <dbReference type="NCBI Taxonomy" id="1368418"/>
    <lineage>
        <taxon>Bacteria</taxon>
        <taxon>Pseudomonadati</taxon>
        <taxon>Pseudomonadota</taxon>
        <taxon>Alphaproteobacteria</taxon>
        <taxon>Hyphomicrobiales</taxon>
        <taxon>Rhizobiaceae</taxon>
        <taxon>Rhizobium/Agrobacterium group</taxon>
        <taxon>Rhizobium</taxon>
    </lineage>
</organism>
<name>A0ABR5CM56_9HYPH</name>
<accession>A0ABR5CM56</accession>
<sequence length="467" mass="50411">MIDMKGSTMQAIRKETVILASGLKANIAVVHAERFQVEPFNDSPPGEAVASIEAALASARLGAPTYQVPPPERRIEDKSVVELQGKKMELWAARSAAMARQYKNAGASACELWSDRRSSTPSKYPIPLAYTDYMRLRSASLARDEIFSNANYFLFEPRELDTHFEAYGDPVGMVATAGVIQYPPQVPRACLVFDGKASAIRNLCFTDVAVTLPDGTVLLSHASGAFQEKSAEPVAIARYYGTIDGLTPRAKSAVEVAVVGRFAVAMSRGGGMPVPRTGCVLRFSDEPERGLLEALRQGQPVSYSIRNGTVVEGVQAGPRLVRDGVAFSDDAVFEKEGVFIEGASGDLTQPSPYNWKADWHETRAARLGAGIDANGDLFLLAVEGKSTYAARDVIAQGATLFDIAELLQRYGAIEGMHLDGGGSVQLFRPFGGAILRPGNFCRGYEDVEADYDRPVPLGLRLKLRKAG</sequence>
<gene>
    <name evidence="2" type="ORF">RS75_21490</name>
</gene>
<evidence type="ECO:0000313" key="3">
    <source>
        <dbReference type="Proteomes" id="UP000052068"/>
    </source>
</evidence>
<dbReference type="PANTHER" id="PTHR40446">
    <property type="entry name" value="N-ACETYLGLUCOSAMINE-1-PHOSPHODIESTER ALPHA-N-ACETYLGLUCOSAMINIDASE"/>
    <property type="match status" value="1"/>
</dbReference>
<feature type="domain" description="Phosphodiester glycosidase" evidence="1">
    <location>
        <begin position="254"/>
        <end position="431"/>
    </location>
</feature>
<reference evidence="2 3" key="1">
    <citation type="submission" date="2015-03" db="EMBL/GenBank/DDBJ databases">
        <title>Draft Genome Sequences of Agrobacterium nepotum Strain 39/7T (= CFBP 7436T = LMG 26435T) and Agrobacterium sp. Strain KFB 330 (= CFBP 8308 = LMG 28674).</title>
        <authorList>
            <person name="Kuzmanovic N."/>
            <person name="Pulawska J."/>
            <person name="Obradovic A."/>
        </authorList>
    </citation>
    <scope>NUCLEOTIDE SEQUENCE [LARGE SCALE GENOMIC DNA]</scope>
    <source>
        <strain evidence="2 3">39/7</strain>
    </source>
</reference>
<comment type="caution">
    <text evidence="2">The sequence shown here is derived from an EMBL/GenBank/DDBJ whole genome shotgun (WGS) entry which is preliminary data.</text>
</comment>
<dbReference type="Proteomes" id="UP000052068">
    <property type="component" value="Unassembled WGS sequence"/>
</dbReference>
<keyword evidence="3" id="KW-1185">Reference proteome</keyword>
<dbReference type="EMBL" id="JWJH01000024">
    <property type="protein sequence ID" value="KJF65766.1"/>
    <property type="molecule type" value="Genomic_DNA"/>
</dbReference>